<dbReference type="GO" id="GO:0009294">
    <property type="term" value="P:DNA-mediated transformation"/>
    <property type="evidence" value="ECO:0007669"/>
    <property type="project" value="InterPro"/>
</dbReference>
<dbReference type="Pfam" id="PF17782">
    <property type="entry name" value="WHD_DprA"/>
    <property type="match status" value="1"/>
</dbReference>
<evidence type="ECO:0000313" key="4">
    <source>
        <dbReference type="EMBL" id="KFG88720.1"/>
    </source>
</evidence>
<dbReference type="OrthoDB" id="9785707at2"/>
<dbReference type="AlphaFoldDB" id="A0A086P5Q2"/>
<evidence type="ECO:0000259" key="3">
    <source>
        <dbReference type="Pfam" id="PF17782"/>
    </source>
</evidence>
<dbReference type="NCBIfam" id="TIGR00732">
    <property type="entry name" value="dprA"/>
    <property type="match status" value="1"/>
</dbReference>
<dbReference type="PANTHER" id="PTHR43022:SF1">
    <property type="entry name" value="PROTEIN SMF"/>
    <property type="match status" value="1"/>
</dbReference>
<dbReference type="InterPro" id="IPR041614">
    <property type="entry name" value="DprA_WH"/>
</dbReference>
<dbReference type="Pfam" id="PF21102">
    <property type="entry name" value="DprA_N"/>
    <property type="match status" value="1"/>
</dbReference>
<dbReference type="RefSeq" id="WP_037468624.1">
    <property type="nucleotide sequence ID" value="NZ_BCZD01000014.1"/>
</dbReference>
<dbReference type="Gene3D" id="1.10.10.10">
    <property type="entry name" value="Winged helix-like DNA-binding domain superfamily/Winged helix DNA-binding domain"/>
    <property type="match status" value="1"/>
</dbReference>
<sequence length="360" mass="37357">MSEQERFDRLRLIRSPRIGPVTFRHLIARFGKAGEALRAVPELAARGGGKASVADAGVVEKEIARSRSLGARYLLMGDKDYPFLLDQMEAAPPALIVRGDAGLAARQCVALVGARNASAAACRFARTLSQELGQQGAVVVSGLARGIDTAAHQGSVATGTIAVIACGIDIVFPPENEVLQEQIAAEGLLVTEHPPGTQPLARHFPARNRIIAGLAAGTVVVEAAPRSGSLITARLAADAGREVMAVPGSPADPRAQGCNQLIRDGATLVQNGADVVEAIGGIDGRMVRQGRSGFDGEPVSSDVAGADRDIVSGLLGHSAVPVDEIIRLSMLSPAIVQTVLLELELAGRLERHAGGRVSLS</sequence>
<dbReference type="Gene3D" id="3.40.50.450">
    <property type="match status" value="1"/>
</dbReference>
<evidence type="ECO:0000313" key="5">
    <source>
        <dbReference type="Proteomes" id="UP000024284"/>
    </source>
</evidence>
<evidence type="ECO:0000256" key="1">
    <source>
        <dbReference type="ARBA" id="ARBA00006525"/>
    </source>
</evidence>
<feature type="domain" description="DprA winged helix" evidence="3">
    <location>
        <begin position="304"/>
        <end position="355"/>
    </location>
</feature>
<feature type="domain" description="Smf/DprA SLOG" evidence="2">
    <location>
        <begin position="73"/>
        <end position="279"/>
    </location>
</feature>
<dbReference type="EMBL" id="JFZA02000056">
    <property type="protein sequence ID" value="KFG88720.1"/>
    <property type="molecule type" value="Genomic_DNA"/>
</dbReference>
<gene>
    <name evidence="4" type="ORF">BV98_003556</name>
</gene>
<comment type="caution">
    <text evidence="4">The sequence shown here is derived from an EMBL/GenBank/DDBJ whole genome shotgun (WGS) entry which is preliminary data.</text>
</comment>
<dbReference type="STRING" id="76947.GCA_002080435_00287"/>
<protein>
    <submittedName>
        <fullName evidence="4">DNA processing protein DprA</fullName>
    </submittedName>
</protein>
<dbReference type="InterPro" id="IPR057666">
    <property type="entry name" value="DrpA_SLOG"/>
</dbReference>
<dbReference type="InterPro" id="IPR036388">
    <property type="entry name" value="WH-like_DNA-bd_sf"/>
</dbReference>
<dbReference type="PANTHER" id="PTHR43022">
    <property type="entry name" value="PROTEIN SMF"/>
    <property type="match status" value="1"/>
</dbReference>
<dbReference type="Proteomes" id="UP000024284">
    <property type="component" value="Unassembled WGS sequence"/>
</dbReference>
<comment type="similarity">
    <text evidence="1">Belongs to the DprA/Smf family.</text>
</comment>
<proteinExistence type="inferred from homology"/>
<accession>A0A086P5Q2</accession>
<reference evidence="4" key="1">
    <citation type="submission" date="2014-08" db="EMBL/GenBank/DDBJ databases">
        <title>Draft genome sequences of Sphingobium herbicidovorans.</title>
        <authorList>
            <person name="Gan H.M."/>
            <person name="Gan H.Y."/>
            <person name="Savka M.A."/>
        </authorList>
    </citation>
    <scope>NUCLEOTIDE SEQUENCE [LARGE SCALE GENOMIC DNA]</scope>
    <source>
        <strain evidence="4">NBRC 16415</strain>
    </source>
</reference>
<organism evidence="4 5">
    <name type="scientific">Sphingobium herbicidovorans (strain ATCC 700291 / DSM 11019 / CCUG 56400 / KCTC 2939 / LMG 18315 / NBRC 16415 / MH)</name>
    <name type="common">Sphingomonas herbicidovorans</name>
    <dbReference type="NCBI Taxonomy" id="1219045"/>
    <lineage>
        <taxon>Bacteria</taxon>
        <taxon>Pseudomonadati</taxon>
        <taxon>Pseudomonadota</taxon>
        <taxon>Alphaproteobacteria</taxon>
        <taxon>Sphingomonadales</taxon>
        <taxon>Sphingomonadaceae</taxon>
        <taxon>Sphingobium</taxon>
    </lineage>
</organism>
<dbReference type="eggNOG" id="COG0758">
    <property type="taxonomic scope" value="Bacteria"/>
</dbReference>
<keyword evidence="5" id="KW-1185">Reference proteome</keyword>
<evidence type="ECO:0000259" key="2">
    <source>
        <dbReference type="Pfam" id="PF02481"/>
    </source>
</evidence>
<dbReference type="InterPro" id="IPR003488">
    <property type="entry name" value="DprA"/>
</dbReference>
<name>A0A086P5Q2_SPHHM</name>
<dbReference type="SUPFAM" id="SSF102405">
    <property type="entry name" value="MCP/YpsA-like"/>
    <property type="match status" value="1"/>
</dbReference>
<dbReference type="PATRIC" id="fig|1219045.3.peg.3609"/>
<dbReference type="Pfam" id="PF02481">
    <property type="entry name" value="DNA_processg_A"/>
    <property type="match status" value="1"/>
</dbReference>